<feature type="compositionally biased region" description="Basic and acidic residues" evidence="4">
    <location>
        <begin position="508"/>
        <end position="517"/>
    </location>
</feature>
<dbReference type="InterPro" id="IPR018501">
    <property type="entry name" value="DDT_dom"/>
</dbReference>
<evidence type="ECO:0000259" key="6">
    <source>
        <dbReference type="PROSITE" id="PS51136"/>
    </source>
</evidence>
<evidence type="ECO:0008006" key="8">
    <source>
        <dbReference type="Google" id="ProtNLM"/>
    </source>
</evidence>
<evidence type="ECO:0000313" key="7">
    <source>
        <dbReference type="EMBL" id="MBA4656195.1"/>
    </source>
</evidence>
<dbReference type="InterPro" id="IPR013136">
    <property type="entry name" value="WSTF_Acf1_Cbp146"/>
</dbReference>
<dbReference type="PANTHER" id="PTHR15546">
    <property type="entry name" value="BROMODOMAIN ADJACENT TO ZINC FINGER DOMAIN, 2A"/>
    <property type="match status" value="1"/>
</dbReference>
<sequence length="669" mass="77373">MPLLKRKPFSLLEPPNDLEPGQPVFQVRFTKEIFRDYRGYLKRINLYRQRVWTCKVTGKTNLTYEEALVSEQRAAEKVQQFPEELMEPILRIVQYSMLPLSDLVRKIRTDLQQSLVEGAELYGKKDGHVQACKVVKVLDEEAGKAQYEVAWRDDAKMNDSAVVGEEDLIHKKLPFGREVLKSYIRKCTYRSLPWVVHHNLASKCGIPTDPPEELKSKISFLNGYIVTNKKRKKNAEGNLGNNKRNRQESDTLANGDESVKYPIDDLLVQPGDDDPVFTDRPSPSREFSTPMDCVGDLLMVWNFCSSFGRMLYLWPFSFEDFEKAMCHKDSNLALIVETHAALFRLLIKDEGDYYRVFQQRKRKPKISLITWTEYLCDFVEMTSISDLTTHIPTIKRGHYGLLDTPIKLRILKELVDRAIATDVVREKLDEYLEERHALAAAKRGEALEEGKKKREAKERLRAVSETNGAVLEPNSDTVENLCNGQNLGNGTIAEKMSSDQNHSLSNGESDHPGGGLREKTKKLLEELERSKEQRKEFLEKEMEKRVIRTNTLGKDRDYNRYWFFRRDGRVFVESSDSSQWGYYNSKEELDALMGSLNPKGERERALKKQLEKHYPRICKELQKRSKDIDQKIGIEDSVVRRSTRVRASPKDNPALAFLKYSNKWKVLMG</sequence>
<dbReference type="EMBL" id="GISG01190898">
    <property type="protein sequence ID" value="MBA4656195.1"/>
    <property type="molecule type" value="Transcribed_RNA"/>
</dbReference>
<feature type="region of interest" description="Disordered" evidence="4">
    <location>
        <begin position="232"/>
        <end position="257"/>
    </location>
</feature>
<keyword evidence="2 3" id="KW-0539">Nucleus</keyword>
<organism evidence="7">
    <name type="scientific">Opuntia streptacantha</name>
    <name type="common">Prickly pear cactus</name>
    <name type="synonym">Opuntia cardona</name>
    <dbReference type="NCBI Taxonomy" id="393608"/>
    <lineage>
        <taxon>Eukaryota</taxon>
        <taxon>Viridiplantae</taxon>
        <taxon>Streptophyta</taxon>
        <taxon>Embryophyta</taxon>
        <taxon>Tracheophyta</taxon>
        <taxon>Spermatophyta</taxon>
        <taxon>Magnoliopsida</taxon>
        <taxon>eudicotyledons</taxon>
        <taxon>Gunneridae</taxon>
        <taxon>Pentapetalae</taxon>
        <taxon>Caryophyllales</taxon>
        <taxon>Cactineae</taxon>
        <taxon>Cactaceae</taxon>
        <taxon>Opuntioideae</taxon>
        <taxon>Opuntia</taxon>
    </lineage>
</organism>
<dbReference type="SMART" id="SM00571">
    <property type="entry name" value="DDT"/>
    <property type="match status" value="1"/>
</dbReference>
<accession>A0A7C9A3I4</accession>
<reference evidence="7" key="2">
    <citation type="submission" date="2020-07" db="EMBL/GenBank/DDBJ databases">
        <authorList>
            <person name="Vera ALvarez R."/>
            <person name="Arias-Moreno D.M."/>
            <person name="Jimenez-Jacinto V."/>
            <person name="Jimenez-Bremont J.F."/>
            <person name="Swaminathan K."/>
            <person name="Moose S.P."/>
            <person name="Guerrero-Gonzalez M.L."/>
            <person name="Marino-Ramirez L."/>
            <person name="Landsman D."/>
            <person name="Rodriguez-Kessler M."/>
            <person name="Delgado-Sanchez P."/>
        </authorList>
    </citation>
    <scope>NUCLEOTIDE SEQUENCE</scope>
    <source>
        <tissue evidence="7">Cladode</tissue>
    </source>
</reference>
<name>A0A7C9A3I4_OPUST</name>
<dbReference type="GO" id="GO:0000785">
    <property type="term" value="C:chromatin"/>
    <property type="evidence" value="ECO:0007669"/>
    <property type="project" value="UniProtKB-ARBA"/>
</dbReference>
<dbReference type="GO" id="GO:0005634">
    <property type="term" value="C:nucleus"/>
    <property type="evidence" value="ECO:0007669"/>
    <property type="project" value="UniProtKB-SubCell"/>
</dbReference>
<dbReference type="Pfam" id="PF10537">
    <property type="entry name" value="WAC_Acf1_DNA_bd"/>
    <property type="match status" value="1"/>
</dbReference>
<dbReference type="Pfam" id="PF15613">
    <property type="entry name" value="WSD"/>
    <property type="match status" value="1"/>
</dbReference>
<feature type="domain" description="DDT" evidence="5">
    <location>
        <begin position="291"/>
        <end position="352"/>
    </location>
</feature>
<evidence type="ECO:0000256" key="2">
    <source>
        <dbReference type="ARBA" id="ARBA00023242"/>
    </source>
</evidence>
<feature type="domain" description="WAC" evidence="6">
    <location>
        <begin position="22"/>
        <end position="128"/>
    </location>
</feature>
<evidence type="ECO:0000256" key="4">
    <source>
        <dbReference type="SAM" id="MobiDB-lite"/>
    </source>
</evidence>
<dbReference type="InterPro" id="IPR053271">
    <property type="entry name" value="DDT_domain"/>
</dbReference>
<protein>
    <recommendedName>
        <fullName evidence="8">DDT domain-containing protein</fullName>
    </recommendedName>
</protein>
<evidence type="ECO:0000256" key="1">
    <source>
        <dbReference type="ARBA" id="ARBA00004123"/>
    </source>
</evidence>
<comment type="subcellular location">
    <subcellularLocation>
        <location evidence="1 3">Nucleus</location>
    </subcellularLocation>
</comment>
<dbReference type="PANTHER" id="PTHR15546:SF2">
    <property type="entry name" value="DDT DOMAIN-CONTAINING PROTEIN DDB_G0282237"/>
    <property type="match status" value="1"/>
</dbReference>
<dbReference type="InterPro" id="IPR028941">
    <property type="entry name" value="WHIM2_dom"/>
</dbReference>
<dbReference type="EMBL" id="GISG01190894">
    <property type="protein sequence ID" value="MBA4656191.1"/>
    <property type="molecule type" value="Transcribed_RNA"/>
</dbReference>
<proteinExistence type="predicted"/>
<dbReference type="PROSITE" id="PS51136">
    <property type="entry name" value="WAC"/>
    <property type="match status" value="1"/>
</dbReference>
<dbReference type="AlphaFoldDB" id="A0A7C9A3I4"/>
<feature type="compositionally biased region" description="Polar residues" evidence="4">
    <location>
        <begin position="498"/>
        <end position="507"/>
    </location>
</feature>
<dbReference type="Pfam" id="PF02791">
    <property type="entry name" value="DDT"/>
    <property type="match status" value="1"/>
</dbReference>
<dbReference type="PROSITE" id="PS50827">
    <property type="entry name" value="DDT"/>
    <property type="match status" value="1"/>
</dbReference>
<feature type="region of interest" description="Disordered" evidence="4">
    <location>
        <begin position="485"/>
        <end position="517"/>
    </location>
</feature>
<evidence type="ECO:0000256" key="3">
    <source>
        <dbReference type="PROSITE-ProRule" id="PRU00475"/>
    </source>
</evidence>
<reference evidence="7" key="1">
    <citation type="journal article" date="2013" name="J. Plant Res.">
        <title>Effect of fungi and light on seed germination of three Opuntia species from semiarid lands of central Mexico.</title>
        <authorList>
            <person name="Delgado-Sanchez P."/>
            <person name="Jimenez-Bremont J.F."/>
            <person name="Guerrero-Gonzalez Mde L."/>
            <person name="Flores J."/>
        </authorList>
    </citation>
    <scope>NUCLEOTIDE SEQUENCE</scope>
    <source>
        <tissue evidence="7">Cladode</tissue>
    </source>
</reference>
<evidence type="ECO:0000259" key="5">
    <source>
        <dbReference type="PROSITE" id="PS50827"/>
    </source>
</evidence>